<organism evidence="2 3">
    <name type="scientific">Oikopleura dioica</name>
    <name type="common">Tunicate</name>
    <dbReference type="NCBI Taxonomy" id="34765"/>
    <lineage>
        <taxon>Eukaryota</taxon>
        <taxon>Metazoa</taxon>
        <taxon>Chordata</taxon>
        <taxon>Tunicata</taxon>
        <taxon>Appendicularia</taxon>
        <taxon>Copelata</taxon>
        <taxon>Oikopleuridae</taxon>
        <taxon>Oikopleura</taxon>
    </lineage>
</organism>
<feature type="compositionally biased region" description="Acidic residues" evidence="1">
    <location>
        <begin position="146"/>
        <end position="158"/>
    </location>
</feature>
<reference evidence="2 3" key="1">
    <citation type="submission" date="2021-04" db="EMBL/GenBank/DDBJ databases">
        <authorList>
            <person name="Bliznina A."/>
        </authorList>
    </citation>
    <scope>NUCLEOTIDE SEQUENCE [LARGE SCALE GENOMIC DNA]</scope>
</reference>
<keyword evidence="3" id="KW-1185">Reference proteome</keyword>
<sequence length="715" mass="81858">MLYWLEGKQIESVDIFLDSEVCRKYDPAKIFNFYKFLSKHPLYTKALSIHGKTSSSNTSQERVLCSRAAFEHLVNGCPLPAMITLENLPKIRKAVQIEVSCDSPGKTLDSASPMDWGQPEPVKEETLDLNWGEPEPVQEDALSLEWSDEEKSEDDEADSPPKVVEETRRDDEVNAVFEDGPDILSEEISKSTLKTFLIEEFSFQTNSEERGEDLKAIIDNLVSSEADLRALWPGYCPSFTKLIRRNRSVDSVKFQTALQIYLQNYNVSFPLLSFVRGAENFYVSSDLEHIRHYFEKIVAQISRYSKLPTVAEKVTSRSALRHDYLQLKDLFDRLIPRSPADENEDQIPKNSDETSAAAAFWPLNKGGFEATKLILEFTSITVLTLLVLALLDERQTTELRIVNRLFVSEFHSKRFLMKAFGSLSSTHEFTPPLENDHLLNLLLQDIKDRHEFFENLFDEEYMDDDGFHECDSELNDRMAFFPRLSRAVALVIVQQRLAELNRMLESNMMKRIEDLIKKWSFDEFDILSDIDLPLEAIPNFTPDMSIEQLNPFSSGNSLVARELSVQWILLSKVHLLKPFFYQFVYDKIAVQNREDYEEVSHSHMEIQKNTKVSYTDPEVVYSVCSSSLLPKSTTLSLLYPLQKDSDDMTLSALKTESQQVAISTATEIIEFYPVIGNSKLEVRSRLPFKDIRRLVASPTDPMVYVAGSASGDVYV</sequence>
<feature type="region of interest" description="Disordered" evidence="1">
    <location>
        <begin position="102"/>
        <end position="121"/>
    </location>
</feature>
<evidence type="ECO:0000313" key="3">
    <source>
        <dbReference type="Proteomes" id="UP001158576"/>
    </source>
</evidence>
<evidence type="ECO:0000256" key="1">
    <source>
        <dbReference type="SAM" id="MobiDB-lite"/>
    </source>
</evidence>
<dbReference type="Proteomes" id="UP001158576">
    <property type="component" value="Chromosome 2"/>
</dbReference>
<evidence type="ECO:0000313" key="2">
    <source>
        <dbReference type="EMBL" id="CAG5114257.1"/>
    </source>
</evidence>
<name>A0ABN7TC13_OIKDI</name>
<feature type="region of interest" description="Disordered" evidence="1">
    <location>
        <begin position="138"/>
        <end position="170"/>
    </location>
</feature>
<gene>
    <name evidence="2" type="ORF">OKIOD_LOCUS17084</name>
</gene>
<accession>A0ABN7TC13</accession>
<proteinExistence type="predicted"/>
<dbReference type="EMBL" id="OU015567">
    <property type="protein sequence ID" value="CAG5114257.1"/>
    <property type="molecule type" value="Genomic_DNA"/>
</dbReference>
<protein>
    <submittedName>
        <fullName evidence="2">Oidioi.mRNA.OKI2018_I69.chr2.g8319.t1.cds</fullName>
    </submittedName>
</protein>